<organism evidence="1 2">
    <name type="scientific">Emydomyces testavorans</name>
    <dbReference type="NCBI Taxonomy" id="2070801"/>
    <lineage>
        <taxon>Eukaryota</taxon>
        <taxon>Fungi</taxon>
        <taxon>Dikarya</taxon>
        <taxon>Ascomycota</taxon>
        <taxon>Pezizomycotina</taxon>
        <taxon>Eurotiomycetes</taxon>
        <taxon>Eurotiomycetidae</taxon>
        <taxon>Onygenales</taxon>
        <taxon>Nannizziopsiaceae</taxon>
        <taxon>Emydomyces</taxon>
    </lineage>
</organism>
<evidence type="ECO:0000313" key="2">
    <source>
        <dbReference type="Proteomes" id="UP001219355"/>
    </source>
</evidence>
<dbReference type="Proteomes" id="UP001219355">
    <property type="component" value="Chromosome 3"/>
</dbReference>
<proteinExistence type="predicted"/>
<keyword evidence="2" id="KW-1185">Reference proteome</keyword>
<dbReference type="AlphaFoldDB" id="A0AAF0DJJ8"/>
<evidence type="ECO:0000313" key="1">
    <source>
        <dbReference type="EMBL" id="WEW59393.1"/>
    </source>
</evidence>
<protein>
    <recommendedName>
        <fullName evidence="3">F-box domain-containing protein</fullName>
    </recommendedName>
</protein>
<feature type="non-terminal residue" evidence="1">
    <location>
        <position position="1"/>
    </location>
</feature>
<name>A0AAF0DJJ8_9EURO</name>
<dbReference type="EMBL" id="CP120629">
    <property type="protein sequence ID" value="WEW59393.1"/>
    <property type="molecule type" value="Genomic_DNA"/>
</dbReference>
<dbReference type="SUPFAM" id="SSF50978">
    <property type="entry name" value="WD40 repeat-like"/>
    <property type="match status" value="1"/>
</dbReference>
<sequence length="443" mass="50356">VSKRWNELFSAAAVCSSSFYSSNSNASLDTTAPEWRKVYLRHAKRRLALTTGRPSSKASYPCGWGSSSHDKNLIFYSHGMLAWCEPQNRRVVHLLCLRSGAVKCFVSANLEAIVCVRVSDRIVAVLTSHGYCQVWNYESAKEGIFRLPDANDGESRGMVKNDFLVDEDTVAICLAGRRSIIVWNLRSQISREIETASPPFHMFLHAQRNQLIAIHFGNEQSRMETIEFDPVSQLVGITYSTDGSYPSGHRSFLLPFPRARMVFFPLFRKVPLVDGPDGVAFSLRRDDEMEDFVAFLSYSKGLNRPILRFYPKSFYAPIRRADHAIIVSSDVLYCVTYRVTSPGISPDVYNPRQHEPTYSEIGVIEGLLSKGTRTYPYNVYHCFGDDLFYGVVSHHHGIQVWCFDEDQHMAGEIGMYRKFNVENMAARAEERKMTLRVQSSHPQ</sequence>
<dbReference type="InterPro" id="IPR036322">
    <property type="entry name" value="WD40_repeat_dom_sf"/>
</dbReference>
<gene>
    <name evidence="1" type="ORF">PRK78_004864</name>
</gene>
<evidence type="ECO:0008006" key="3">
    <source>
        <dbReference type="Google" id="ProtNLM"/>
    </source>
</evidence>
<reference evidence="1" key="1">
    <citation type="submission" date="2023-03" db="EMBL/GenBank/DDBJ databases">
        <title>Emydomyces testavorans Genome Sequence.</title>
        <authorList>
            <person name="Hoyer L."/>
        </authorList>
    </citation>
    <scope>NUCLEOTIDE SEQUENCE</scope>
    <source>
        <strain evidence="1">16-2883</strain>
    </source>
</reference>
<accession>A0AAF0DJJ8</accession>